<dbReference type="AlphaFoldDB" id="A0AAD8AIX6"/>
<dbReference type="EMBL" id="JASPKZ010000805">
    <property type="protein sequence ID" value="KAJ9599476.1"/>
    <property type="molecule type" value="Genomic_DNA"/>
</dbReference>
<dbReference type="Proteomes" id="UP001233999">
    <property type="component" value="Unassembled WGS sequence"/>
</dbReference>
<evidence type="ECO:0000256" key="1">
    <source>
        <dbReference type="SAM" id="Phobius"/>
    </source>
</evidence>
<protein>
    <submittedName>
        <fullName evidence="2">Uncharacterized protein</fullName>
    </submittedName>
</protein>
<accession>A0AAD8AIX6</accession>
<keyword evidence="1" id="KW-0472">Membrane</keyword>
<evidence type="ECO:0000313" key="3">
    <source>
        <dbReference type="Proteomes" id="UP001233999"/>
    </source>
</evidence>
<reference evidence="2" key="2">
    <citation type="submission" date="2023-05" db="EMBL/GenBank/DDBJ databases">
        <authorList>
            <person name="Fouks B."/>
        </authorList>
    </citation>
    <scope>NUCLEOTIDE SEQUENCE</scope>
    <source>
        <strain evidence="2">Stay&amp;Tobe</strain>
        <tissue evidence="2">Testes</tissue>
    </source>
</reference>
<gene>
    <name evidence="2" type="ORF">L9F63_010046</name>
</gene>
<keyword evidence="1" id="KW-0812">Transmembrane</keyword>
<comment type="caution">
    <text evidence="2">The sequence shown here is derived from an EMBL/GenBank/DDBJ whole genome shotgun (WGS) entry which is preliminary data.</text>
</comment>
<keyword evidence="3" id="KW-1185">Reference proteome</keyword>
<name>A0AAD8AIX6_DIPPU</name>
<feature type="non-terminal residue" evidence="2">
    <location>
        <position position="1"/>
    </location>
</feature>
<organism evidence="2 3">
    <name type="scientific">Diploptera punctata</name>
    <name type="common">Pacific beetle cockroach</name>
    <dbReference type="NCBI Taxonomy" id="6984"/>
    <lineage>
        <taxon>Eukaryota</taxon>
        <taxon>Metazoa</taxon>
        <taxon>Ecdysozoa</taxon>
        <taxon>Arthropoda</taxon>
        <taxon>Hexapoda</taxon>
        <taxon>Insecta</taxon>
        <taxon>Pterygota</taxon>
        <taxon>Neoptera</taxon>
        <taxon>Polyneoptera</taxon>
        <taxon>Dictyoptera</taxon>
        <taxon>Blattodea</taxon>
        <taxon>Blaberoidea</taxon>
        <taxon>Blaberidae</taxon>
        <taxon>Diplopterinae</taxon>
        <taxon>Diploptera</taxon>
    </lineage>
</organism>
<evidence type="ECO:0000313" key="2">
    <source>
        <dbReference type="EMBL" id="KAJ9599476.1"/>
    </source>
</evidence>
<feature type="transmembrane region" description="Helical" evidence="1">
    <location>
        <begin position="27"/>
        <end position="45"/>
    </location>
</feature>
<reference evidence="2" key="1">
    <citation type="journal article" date="2023" name="IScience">
        <title>Live-bearing cockroach genome reveals convergent evolutionary mechanisms linked to viviparity in insects and beyond.</title>
        <authorList>
            <person name="Fouks B."/>
            <person name="Harrison M.C."/>
            <person name="Mikhailova A.A."/>
            <person name="Marchal E."/>
            <person name="English S."/>
            <person name="Carruthers M."/>
            <person name="Jennings E.C."/>
            <person name="Chiamaka E.L."/>
            <person name="Frigard R.A."/>
            <person name="Pippel M."/>
            <person name="Attardo G.M."/>
            <person name="Benoit J.B."/>
            <person name="Bornberg-Bauer E."/>
            <person name="Tobe S.S."/>
        </authorList>
    </citation>
    <scope>NUCLEOTIDE SEQUENCE</scope>
    <source>
        <strain evidence="2">Stay&amp;Tobe</strain>
    </source>
</reference>
<keyword evidence="1" id="KW-1133">Transmembrane helix</keyword>
<sequence>RVLRTQDRISKSGLFLYNRACAAIADFSMPLCFSYVYLFTIFTTIKNIGKKFKKFTYHPFYEMKSRSSGISKFMDLNLTVTMVIDKIEMDMSLFVHPPKNCNSREVILIIFLLSCSPFRRLIPILPSRILFLVNFPYKKVDTSKQVVGIYKIYELSMFMERDNISEN</sequence>
<feature type="non-terminal residue" evidence="2">
    <location>
        <position position="167"/>
    </location>
</feature>
<proteinExistence type="predicted"/>